<feature type="transmembrane region" description="Helical" evidence="6">
    <location>
        <begin position="235"/>
        <end position="256"/>
    </location>
</feature>
<reference evidence="8 9" key="1">
    <citation type="journal article" date="2015" name="Sci. Rep.">
        <title>Genome of the facultative scuticociliatosis pathogen Pseudocohnilembus persalinus provides insight into its virulence through horizontal gene transfer.</title>
        <authorList>
            <person name="Xiong J."/>
            <person name="Wang G."/>
            <person name="Cheng J."/>
            <person name="Tian M."/>
            <person name="Pan X."/>
            <person name="Warren A."/>
            <person name="Jiang C."/>
            <person name="Yuan D."/>
            <person name="Miao W."/>
        </authorList>
    </citation>
    <scope>NUCLEOTIDE SEQUENCE [LARGE SCALE GENOMIC DNA]</scope>
    <source>
        <strain evidence="8">36N120E</strain>
    </source>
</reference>
<feature type="transmembrane region" description="Helical" evidence="6">
    <location>
        <begin position="125"/>
        <end position="150"/>
    </location>
</feature>
<evidence type="ECO:0000313" key="8">
    <source>
        <dbReference type="EMBL" id="KRX08332.1"/>
    </source>
</evidence>
<dbReference type="Gene3D" id="1.20.1740.10">
    <property type="entry name" value="Amino acid/polyamine transporter I"/>
    <property type="match status" value="1"/>
</dbReference>
<dbReference type="PANTHER" id="PTHR22950">
    <property type="entry name" value="AMINO ACID TRANSPORTER"/>
    <property type="match status" value="1"/>
</dbReference>
<dbReference type="InParanoid" id="A0A0V0R1D8"/>
<keyword evidence="2 6" id="KW-0812">Transmembrane</keyword>
<evidence type="ECO:0000256" key="5">
    <source>
        <dbReference type="SAM" id="MobiDB-lite"/>
    </source>
</evidence>
<sequence>MKQQNLEIQLGELDYDKQNDSNIENGIASMRTQEFSHDTTKEQQGQKKKKYSSKKDATINLFKGYIGSGILALPFAFDQVGYVLGTICFILVAIAIYYTMTLIFQVADKNTKKGMGYPELAEQLLGAKGVLTVKVMLCLFQIGCCVSYVIFFLKFFEYAFQTAGNKMDDLIYLFIALCIILPLSLINDVSFFKRTSIIGNAFVIGTLILIYVHNLNEIFNGGDQIDENSQDLFSFLQIPMIIGTSIYSFEAIGLVFSIRNSLRDPTEFKSIFRNVNIFVCVLYISFAICGVVALGNQMEEIILFSMPRRFYVQMFQILYAIALILSYPLQLLPSYQIMEASSSIKNYIKRDTQNWKLRRFFFRCLITVFICISAFVIPRFAVFLNLIGSIAGTCLQFIFPILMYNRVYEHEMTKQTRFINKFVLIFGSFGGFCGFAYSVYELVNPAGED</sequence>
<dbReference type="EMBL" id="LDAU01000066">
    <property type="protein sequence ID" value="KRX08332.1"/>
    <property type="molecule type" value="Genomic_DNA"/>
</dbReference>
<dbReference type="Pfam" id="PF01490">
    <property type="entry name" value="Aa_trans"/>
    <property type="match status" value="1"/>
</dbReference>
<accession>A0A0V0R1D8</accession>
<dbReference type="GO" id="GO:0016020">
    <property type="term" value="C:membrane"/>
    <property type="evidence" value="ECO:0007669"/>
    <property type="project" value="UniProtKB-SubCell"/>
</dbReference>
<feature type="compositionally biased region" description="Basic and acidic residues" evidence="5">
    <location>
        <begin position="34"/>
        <end position="45"/>
    </location>
</feature>
<evidence type="ECO:0000313" key="9">
    <source>
        <dbReference type="Proteomes" id="UP000054937"/>
    </source>
</evidence>
<feature type="domain" description="Amino acid transporter transmembrane" evidence="7">
    <location>
        <begin position="52"/>
        <end position="442"/>
    </location>
</feature>
<dbReference type="InterPro" id="IPR013057">
    <property type="entry name" value="AA_transpt_TM"/>
</dbReference>
<comment type="subcellular location">
    <subcellularLocation>
        <location evidence="1">Membrane</location>
        <topology evidence="1">Multi-pass membrane protein</topology>
    </subcellularLocation>
</comment>
<keyword evidence="4 6" id="KW-0472">Membrane</keyword>
<dbReference type="FunCoup" id="A0A0V0R1D8">
    <property type="interactions" value="1"/>
</dbReference>
<feature type="transmembrane region" description="Helical" evidence="6">
    <location>
        <begin position="360"/>
        <end position="377"/>
    </location>
</feature>
<dbReference type="GO" id="GO:0015179">
    <property type="term" value="F:L-amino acid transmembrane transporter activity"/>
    <property type="evidence" value="ECO:0007669"/>
    <property type="project" value="TreeGrafter"/>
</dbReference>
<feature type="transmembrane region" description="Helical" evidence="6">
    <location>
        <begin position="383"/>
        <end position="402"/>
    </location>
</feature>
<feature type="transmembrane region" description="Helical" evidence="6">
    <location>
        <begin position="277"/>
        <end position="298"/>
    </location>
</feature>
<gene>
    <name evidence="8" type="ORF">PPERSA_01793</name>
</gene>
<keyword evidence="3 6" id="KW-1133">Transmembrane helix</keyword>
<evidence type="ECO:0000256" key="6">
    <source>
        <dbReference type="SAM" id="Phobius"/>
    </source>
</evidence>
<comment type="caution">
    <text evidence="8">The sequence shown here is derived from an EMBL/GenBank/DDBJ whole genome shotgun (WGS) entry which is preliminary data.</text>
</comment>
<dbReference type="OrthoDB" id="339469at2759"/>
<evidence type="ECO:0000256" key="2">
    <source>
        <dbReference type="ARBA" id="ARBA00022692"/>
    </source>
</evidence>
<protein>
    <recommendedName>
        <fullName evidence="7">Amino acid transporter transmembrane domain-containing protein</fullName>
    </recommendedName>
</protein>
<feature type="transmembrane region" description="Helical" evidence="6">
    <location>
        <begin position="170"/>
        <end position="190"/>
    </location>
</feature>
<feature type="transmembrane region" description="Helical" evidence="6">
    <location>
        <begin position="83"/>
        <end position="104"/>
    </location>
</feature>
<dbReference type="PANTHER" id="PTHR22950:SF666">
    <property type="entry name" value="VACUOLAR AMINO ACID TRANSPORTER 4"/>
    <property type="match status" value="1"/>
</dbReference>
<keyword evidence="9" id="KW-1185">Reference proteome</keyword>
<name>A0A0V0R1D8_PSEPJ</name>
<evidence type="ECO:0000256" key="4">
    <source>
        <dbReference type="ARBA" id="ARBA00023136"/>
    </source>
</evidence>
<dbReference type="OMA" id="WIRNISK"/>
<feature type="transmembrane region" description="Helical" evidence="6">
    <location>
        <begin position="197"/>
        <end position="215"/>
    </location>
</feature>
<dbReference type="Proteomes" id="UP000054937">
    <property type="component" value="Unassembled WGS sequence"/>
</dbReference>
<feature type="transmembrane region" description="Helical" evidence="6">
    <location>
        <begin position="57"/>
        <end position="77"/>
    </location>
</feature>
<evidence type="ECO:0000256" key="3">
    <source>
        <dbReference type="ARBA" id="ARBA00022989"/>
    </source>
</evidence>
<proteinExistence type="predicted"/>
<feature type="transmembrane region" description="Helical" evidence="6">
    <location>
        <begin position="310"/>
        <end position="329"/>
    </location>
</feature>
<dbReference type="AlphaFoldDB" id="A0A0V0R1D8"/>
<feature type="region of interest" description="Disordered" evidence="5">
    <location>
        <begin position="28"/>
        <end position="51"/>
    </location>
</feature>
<feature type="transmembrane region" description="Helical" evidence="6">
    <location>
        <begin position="422"/>
        <end position="440"/>
    </location>
</feature>
<evidence type="ECO:0000259" key="7">
    <source>
        <dbReference type="Pfam" id="PF01490"/>
    </source>
</evidence>
<organism evidence="8 9">
    <name type="scientific">Pseudocohnilembus persalinus</name>
    <name type="common">Ciliate</name>
    <dbReference type="NCBI Taxonomy" id="266149"/>
    <lineage>
        <taxon>Eukaryota</taxon>
        <taxon>Sar</taxon>
        <taxon>Alveolata</taxon>
        <taxon>Ciliophora</taxon>
        <taxon>Intramacronucleata</taxon>
        <taxon>Oligohymenophorea</taxon>
        <taxon>Scuticociliatia</taxon>
        <taxon>Philasterida</taxon>
        <taxon>Pseudocohnilembidae</taxon>
        <taxon>Pseudocohnilembus</taxon>
    </lineage>
</organism>
<evidence type="ECO:0000256" key="1">
    <source>
        <dbReference type="ARBA" id="ARBA00004141"/>
    </source>
</evidence>